<proteinExistence type="predicted"/>
<dbReference type="Proteomes" id="UP000306319">
    <property type="component" value="Unassembled WGS sequence"/>
</dbReference>
<gene>
    <name evidence="1" type="ORF">E5331_08130</name>
</gene>
<reference evidence="1" key="1">
    <citation type="submission" date="2019-04" db="EMBL/GenBank/DDBJ databases">
        <title>Microbes associate with the intestines of laboratory mice.</title>
        <authorList>
            <person name="Navarre W."/>
            <person name="Wong E."/>
            <person name="Huang K."/>
            <person name="Tropini C."/>
            <person name="Ng K."/>
            <person name="Yu B."/>
        </authorList>
    </citation>
    <scope>NUCLEOTIDE SEQUENCE</scope>
    <source>
        <strain evidence="1">NM04_E33</strain>
    </source>
</reference>
<protein>
    <submittedName>
        <fullName evidence="1">Uncharacterized protein</fullName>
    </submittedName>
</protein>
<name>A0AC61RHN6_9BACT</name>
<accession>A0AC61RHN6</accession>
<sequence length="118" mass="13259">MGRSKKTETAKAEEAVVVDVQVSEEVTPSEPTPEAEAQPSNEIEEVEEAPKIAKEVKTSAKSEPAEEISPREAELMRLYPQYEKIWITPRGFVHPEGTPAYLLKGAKLFKNKFFNNKK</sequence>
<evidence type="ECO:0000313" key="2">
    <source>
        <dbReference type="Proteomes" id="UP000306319"/>
    </source>
</evidence>
<keyword evidence="2" id="KW-1185">Reference proteome</keyword>
<comment type="caution">
    <text evidence="1">The sequence shown here is derived from an EMBL/GenBank/DDBJ whole genome shotgun (WGS) entry which is preliminary data.</text>
</comment>
<dbReference type="EMBL" id="SRYB01000009">
    <property type="protein sequence ID" value="TGY79022.1"/>
    <property type="molecule type" value="Genomic_DNA"/>
</dbReference>
<evidence type="ECO:0000313" key="1">
    <source>
        <dbReference type="EMBL" id="TGY79022.1"/>
    </source>
</evidence>
<organism evidence="1 2">
    <name type="scientific">Lepagella muris</name>
    <dbReference type="NCBI Taxonomy" id="3032870"/>
    <lineage>
        <taxon>Bacteria</taxon>
        <taxon>Pseudomonadati</taxon>
        <taxon>Bacteroidota</taxon>
        <taxon>Bacteroidia</taxon>
        <taxon>Bacteroidales</taxon>
        <taxon>Muribaculaceae</taxon>
        <taxon>Lepagella</taxon>
    </lineage>
</organism>